<evidence type="ECO:0000259" key="1">
    <source>
        <dbReference type="PROSITE" id="PS50943"/>
    </source>
</evidence>
<dbReference type="InterPro" id="IPR001387">
    <property type="entry name" value="Cro/C1-type_HTH"/>
</dbReference>
<dbReference type="CDD" id="cd00093">
    <property type="entry name" value="HTH_XRE"/>
    <property type="match status" value="1"/>
</dbReference>
<gene>
    <name evidence="2" type="ORF">LCGC14_1258830</name>
</gene>
<dbReference type="Pfam" id="PF01381">
    <property type="entry name" value="HTH_3"/>
    <property type="match status" value="1"/>
</dbReference>
<feature type="domain" description="HTH cro/C1-type" evidence="1">
    <location>
        <begin position="18"/>
        <end position="82"/>
    </location>
</feature>
<organism evidence="2">
    <name type="scientific">marine sediment metagenome</name>
    <dbReference type="NCBI Taxonomy" id="412755"/>
    <lineage>
        <taxon>unclassified sequences</taxon>
        <taxon>metagenomes</taxon>
        <taxon>ecological metagenomes</taxon>
    </lineage>
</organism>
<evidence type="ECO:0000313" key="2">
    <source>
        <dbReference type="EMBL" id="KKM88432.1"/>
    </source>
</evidence>
<dbReference type="InterPro" id="IPR010982">
    <property type="entry name" value="Lambda_DNA-bd_dom_sf"/>
</dbReference>
<dbReference type="Gene3D" id="1.10.260.40">
    <property type="entry name" value="lambda repressor-like DNA-binding domains"/>
    <property type="match status" value="1"/>
</dbReference>
<dbReference type="EMBL" id="LAZR01006959">
    <property type="protein sequence ID" value="KKM88432.1"/>
    <property type="molecule type" value="Genomic_DNA"/>
</dbReference>
<name>A0A0F9P4P1_9ZZZZ</name>
<proteinExistence type="predicted"/>
<accession>A0A0F9P4P1</accession>
<dbReference type="PROSITE" id="PS50943">
    <property type="entry name" value="HTH_CROC1"/>
    <property type="match status" value="1"/>
</dbReference>
<dbReference type="AlphaFoldDB" id="A0A0F9P4P1"/>
<dbReference type="GO" id="GO:0003677">
    <property type="term" value="F:DNA binding"/>
    <property type="evidence" value="ECO:0007669"/>
    <property type="project" value="InterPro"/>
</dbReference>
<protein>
    <recommendedName>
        <fullName evidence="1">HTH cro/C1-type domain-containing protein</fullName>
    </recommendedName>
</protein>
<dbReference type="SUPFAM" id="SSF47413">
    <property type="entry name" value="lambda repressor-like DNA-binding domains"/>
    <property type="match status" value="1"/>
</dbReference>
<reference evidence="2" key="1">
    <citation type="journal article" date="2015" name="Nature">
        <title>Complex archaea that bridge the gap between prokaryotes and eukaryotes.</title>
        <authorList>
            <person name="Spang A."/>
            <person name="Saw J.H."/>
            <person name="Jorgensen S.L."/>
            <person name="Zaremba-Niedzwiedzka K."/>
            <person name="Martijn J."/>
            <person name="Lind A.E."/>
            <person name="van Eijk R."/>
            <person name="Schleper C."/>
            <person name="Guy L."/>
            <person name="Ettema T.J."/>
        </authorList>
    </citation>
    <scope>NUCLEOTIDE SEQUENCE</scope>
</reference>
<sequence length="86" mass="9665">MPKRKPRKINRPALNQQIRQAREAAGLTQRELAAKFFGPRKGSVSQRFIWGLESGDKEPNVHHLIAIAKATGHMFPIDADTVMFAD</sequence>
<comment type="caution">
    <text evidence="2">The sequence shown here is derived from an EMBL/GenBank/DDBJ whole genome shotgun (WGS) entry which is preliminary data.</text>
</comment>